<comment type="caution">
    <text evidence="5">The sequence shown here is derived from an EMBL/GenBank/DDBJ whole genome shotgun (WGS) entry which is preliminary data.</text>
</comment>
<name>A0ABS7VTI3_9HYPH</name>
<dbReference type="InterPro" id="IPR003593">
    <property type="entry name" value="AAA+_ATPase"/>
</dbReference>
<dbReference type="InterPro" id="IPR015854">
    <property type="entry name" value="ABC_transpr_LolD-like"/>
</dbReference>
<dbReference type="PROSITE" id="PS00211">
    <property type="entry name" value="ABC_TRANSPORTER_1"/>
    <property type="match status" value="1"/>
</dbReference>
<dbReference type="InterPro" id="IPR017871">
    <property type="entry name" value="ABC_transporter-like_CS"/>
</dbReference>
<protein>
    <submittedName>
        <fullName evidence="5">ATP-binding cassette domain-containing protein</fullName>
    </submittedName>
</protein>
<sequence>MTEPLVLANGVTRRFRHGDGVTNAVLPASFTVRDGDRIALIGASGSGKSTLVHLMAGLDQPSEGALCWPALGPRTSLRPEQVGVVFQTPSLIPTLSVLENVELPLLLAGREAYDAALAALGVVGLATLADKLPDDLSGGQAQRVAIARALAVCPRLILADEPTGQLDQATAALVVDGLLAFVSSSNAALVVATHDRTIANRMNTTWIMEHGNLHVAPAEAVA</sequence>
<dbReference type="Proteomes" id="UP000704176">
    <property type="component" value="Unassembled WGS sequence"/>
</dbReference>
<dbReference type="EMBL" id="JAIRBM010000023">
    <property type="protein sequence ID" value="MBZ6078876.1"/>
    <property type="molecule type" value="Genomic_DNA"/>
</dbReference>
<accession>A0ABS7VTI3</accession>
<evidence type="ECO:0000313" key="6">
    <source>
        <dbReference type="Proteomes" id="UP000704176"/>
    </source>
</evidence>
<dbReference type="Pfam" id="PF00005">
    <property type="entry name" value="ABC_tran"/>
    <property type="match status" value="1"/>
</dbReference>
<feature type="domain" description="ABC transporter" evidence="4">
    <location>
        <begin position="6"/>
        <end position="222"/>
    </location>
</feature>
<dbReference type="SMART" id="SM00382">
    <property type="entry name" value="AAA"/>
    <property type="match status" value="1"/>
</dbReference>
<evidence type="ECO:0000256" key="1">
    <source>
        <dbReference type="ARBA" id="ARBA00005417"/>
    </source>
</evidence>
<evidence type="ECO:0000256" key="2">
    <source>
        <dbReference type="ARBA" id="ARBA00022741"/>
    </source>
</evidence>
<reference evidence="5 6" key="1">
    <citation type="submission" date="2021-09" db="EMBL/GenBank/DDBJ databases">
        <title>The complete genome sequence of a new microorganism.</title>
        <authorList>
            <person name="Zi Z."/>
        </authorList>
    </citation>
    <scope>NUCLEOTIDE SEQUENCE [LARGE SCALE GENOMIC DNA]</scope>
    <source>
        <strain evidence="5 6">WGZ8</strain>
    </source>
</reference>
<dbReference type="InterPro" id="IPR003439">
    <property type="entry name" value="ABC_transporter-like_ATP-bd"/>
</dbReference>
<evidence type="ECO:0000313" key="5">
    <source>
        <dbReference type="EMBL" id="MBZ6078876.1"/>
    </source>
</evidence>
<dbReference type="PANTHER" id="PTHR24220">
    <property type="entry name" value="IMPORT ATP-BINDING PROTEIN"/>
    <property type="match status" value="1"/>
</dbReference>
<evidence type="ECO:0000259" key="4">
    <source>
        <dbReference type="PROSITE" id="PS50893"/>
    </source>
</evidence>
<dbReference type="RefSeq" id="WP_224315628.1">
    <property type="nucleotide sequence ID" value="NZ_JAIRBM010000023.1"/>
</dbReference>
<keyword evidence="6" id="KW-1185">Reference proteome</keyword>
<organism evidence="5 6">
    <name type="scientific">Microvirga puerhi</name>
    <dbReference type="NCBI Taxonomy" id="2876078"/>
    <lineage>
        <taxon>Bacteria</taxon>
        <taxon>Pseudomonadati</taxon>
        <taxon>Pseudomonadota</taxon>
        <taxon>Alphaproteobacteria</taxon>
        <taxon>Hyphomicrobiales</taxon>
        <taxon>Methylobacteriaceae</taxon>
        <taxon>Microvirga</taxon>
    </lineage>
</organism>
<dbReference type="Gene3D" id="3.40.50.300">
    <property type="entry name" value="P-loop containing nucleotide triphosphate hydrolases"/>
    <property type="match status" value="1"/>
</dbReference>
<proteinExistence type="inferred from homology"/>
<dbReference type="PANTHER" id="PTHR24220:SF685">
    <property type="entry name" value="ABC TRANSPORTER RELATED"/>
    <property type="match status" value="1"/>
</dbReference>
<dbReference type="PROSITE" id="PS50893">
    <property type="entry name" value="ABC_TRANSPORTER_2"/>
    <property type="match status" value="1"/>
</dbReference>
<keyword evidence="3 5" id="KW-0067">ATP-binding</keyword>
<dbReference type="SUPFAM" id="SSF52540">
    <property type="entry name" value="P-loop containing nucleoside triphosphate hydrolases"/>
    <property type="match status" value="1"/>
</dbReference>
<dbReference type="InterPro" id="IPR027417">
    <property type="entry name" value="P-loop_NTPase"/>
</dbReference>
<gene>
    <name evidence="5" type="ORF">K9B37_21705</name>
</gene>
<dbReference type="GO" id="GO:0005524">
    <property type="term" value="F:ATP binding"/>
    <property type="evidence" value="ECO:0007669"/>
    <property type="project" value="UniProtKB-KW"/>
</dbReference>
<comment type="similarity">
    <text evidence="1">Belongs to the ABC transporter superfamily.</text>
</comment>
<keyword evidence="2" id="KW-0547">Nucleotide-binding</keyword>
<evidence type="ECO:0000256" key="3">
    <source>
        <dbReference type="ARBA" id="ARBA00022840"/>
    </source>
</evidence>